<gene>
    <name evidence="3" type="ORF">Ark11_0909</name>
</gene>
<evidence type="ECO:0000256" key="2">
    <source>
        <dbReference type="SAM" id="Phobius"/>
    </source>
</evidence>
<evidence type="ECO:0000313" key="4">
    <source>
        <dbReference type="Proteomes" id="UP000198651"/>
    </source>
</evidence>
<keyword evidence="2" id="KW-0472">Membrane</keyword>
<organism evidence="3 4">
    <name type="scientific">Candidatus Ichthyocystis hellenicum</name>
    <dbReference type="NCBI Taxonomy" id="1561003"/>
    <lineage>
        <taxon>Bacteria</taxon>
        <taxon>Pseudomonadati</taxon>
        <taxon>Pseudomonadota</taxon>
        <taxon>Betaproteobacteria</taxon>
        <taxon>Burkholderiales</taxon>
        <taxon>Candidatus Ichthyocystis</taxon>
    </lineage>
</organism>
<feature type="compositionally biased region" description="Basic and acidic residues" evidence="1">
    <location>
        <begin position="12"/>
        <end position="22"/>
    </location>
</feature>
<dbReference type="EMBL" id="LN906597">
    <property type="protein sequence ID" value="CUT17731.1"/>
    <property type="molecule type" value="Genomic_DNA"/>
</dbReference>
<dbReference type="AlphaFoldDB" id="A0A0S4M1T0"/>
<keyword evidence="2" id="KW-1133">Transmembrane helix</keyword>
<feature type="transmembrane region" description="Helical" evidence="2">
    <location>
        <begin position="105"/>
        <end position="129"/>
    </location>
</feature>
<dbReference type="Proteomes" id="UP000198651">
    <property type="component" value="Chromosome I"/>
</dbReference>
<sequence length="181" mass="20007">MVVNNNLSEMKSNQDKRNEKDAESEYLLECDTTNYRDHSVNGRVICGSSNLGAAALSISIISSLVEKTGALGNSTTSPSPTTYINNAFNISTTTESQTQGNKNKLLPTIGLVSAIVLITVITIVLYKFCYNARSRNQLRNDNIEMENIVDEDHNMNIVNINIVNINNERIPNGYPGMIVHR</sequence>
<reference evidence="4" key="1">
    <citation type="submission" date="2015-11" db="EMBL/GenBank/DDBJ databases">
        <authorList>
            <person name="Seth-Smith H.M.B."/>
        </authorList>
    </citation>
    <scope>NUCLEOTIDE SEQUENCE [LARGE SCALE GENOMIC DNA]</scope>
    <source>
        <strain evidence="4">2013Ark11</strain>
    </source>
</reference>
<protein>
    <submittedName>
        <fullName evidence="3">Putative membrane protein (Partial)</fullName>
    </submittedName>
</protein>
<keyword evidence="4" id="KW-1185">Reference proteome</keyword>
<evidence type="ECO:0000256" key="1">
    <source>
        <dbReference type="SAM" id="MobiDB-lite"/>
    </source>
</evidence>
<name>A0A0S4M1T0_9BURK</name>
<keyword evidence="2" id="KW-0812">Transmembrane</keyword>
<feature type="compositionally biased region" description="Polar residues" evidence="1">
    <location>
        <begin position="1"/>
        <end position="11"/>
    </location>
</feature>
<evidence type="ECO:0000313" key="3">
    <source>
        <dbReference type="EMBL" id="CUT17731.1"/>
    </source>
</evidence>
<feature type="region of interest" description="Disordered" evidence="1">
    <location>
        <begin position="1"/>
        <end position="22"/>
    </location>
</feature>
<accession>A0A0S4M1T0</accession>
<proteinExistence type="predicted"/>